<evidence type="ECO:0000313" key="4">
    <source>
        <dbReference type="Proteomes" id="UP000199119"/>
    </source>
</evidence>
<keyword evidence="2" id="KW-0732">Signal</keyword>
<dbReference type="EMBL" id="FONX01000013">
    <property type="protein sequence ID" value="SFF11303.1"/>
    <property type="molecule type" value="Genomic_DNA"/>
</dbReference>
<dbReference type="GO" id="GO:0015288">
    <property type="term" value="F:porin activity"/>
    <property type="evidence" value="ECO:0007669"/>
    <property type="project" value="InterPro"/>
</dbReference>
<dbReference type="GO" id="GO:0008643">
    <property type="term" value="P:carbohydrate transport"/>
    <property type="evidence" value="ECO:0007669"/>
    <property type="project" value="InterPro"/>
</dbReference>
<dbReference type="RefSeq" id="WP_245785275.1">
    <property type="nucleotide sequence ID" value="NZ_FONX01000013.1"/>
</dbReference>
<dbReference type="GO" id="GO:0016020">
    <property type="term" value="C:membrane"/>
    <property type="evidence" value="ECO:0007669"/>
    <property type="project" value="InterPro"/>
</dbReference>
<dbReference type="Proteomes" id="UP000199119">
    <property type="component" value="Unassembled WGS sequence"/>
</dbReference>
<name>A0A1I2G2H8_9BURK</name>
<feature type="chain" id="PRO_5011328307" evidence="2">
    <location>
        <begin position="34"/>
        <end position="451"/>
    </location>
</feature>
<dbReference type="InterPro" id="IPR038673">
    <property type="entry name" value="OprB_sf"/>
</dbReference>
<gene>
    <name evidence="3" type="ORF">SAMN04489711_1137</name>
</gene>
<feature type="signal peptide" evidence="2">
    <location>
        <begin position="1"/>
        <end position="33"/>
    </location>
</feature>
<dbReference type="InterPro" id="IPR007049">
    <property type="entry name" value="Carb-sel_porin_OprB"/>
</dbReference>
<dbReference type="Gene3D" id="2.40.160.180">
    <property type="entry name" value="Carbohydrate-selective porin OprB"/>
    <property type="match status" value="1"/>
</dbReference>
<dbReference type="STRING" id="1177982.SAMN04489711_1137"/>
<organism evidence="3 4">
    <name type="scientific">Paracidovorax wautersii</name>
    <dbReference type="NCBI Taxonomy" id="1177982"/>
    <lineage>
        <taxon>Bacteria</taxon>
        <taxon>Pseudomonadati</taxon>
        <taxon>Pseudomonadota</taxon>
        <taxon>Betaproteobacteria</taxon>
        <taxon>Burkholderiales</taxon>
        <taxon>Comamonadaceae</taxon>
        <taxon>Paracidovorax</taxon>
    </lineage>
</organism>
<reference evidence="4" key="1">
    <citation type="submission" date="2016-10" db="EMBL/GenBank/DDBJ databases">
        <authorList>
            <person name="Varghese N."/>
            <person name="Submissions S."/>
        </authorList>
    </citation>
    <scope>NUCLEOTIDE SEQUENCE [LARGE SCALE GENOMIC DNA]</scope>
    <source>
        <strain evidence="4">DSM 27981</strain>
    </source>
</reference>
<evidence type="ECO:0000313" key="3">
    <source>
        <dbReference type="EMBL" id="SFF11303.1"/>
    </source>
</evidence>
<sequence>MRLNGFMARPLARLQGVAVLAAALVPVLAQAQAAETVETENWNAKFQSTYVWQRKPSFSAAYSGPNSLTVDKERSYSFTATAFLGWRPWTGGELYFNPEAAQGVPLSNLTGLGGLTNGEMARTSGPELKFYRARLFLRQTWGMGGEQEAVESGPNQLAGMVDKRRWVLTAGNLSVTDIFDANTYSHDPRTQFLNWSIMTHGSYDFAADARGYTWGAALEWYHDDWALRVGRFIQPKLPNQQQLDRDIFSHYGDQIELEHSHTLGGQPGTVRLLAFHNRTRMSRFQDALNLAARTGTTPDINAVRTDVQGKSGFGINIEQAVNDDVGLFLRASRADGKTETYAFTEIERSLSGGVLVKGGSWGRADDTLGVAFARNGLSSVHRRYLEAGGVGFFIGDGRLNYRPEMIYETFYNIKLAKAAWLTFDWQYIRNPAYNADRGPVNVGSVRLHTEF</sequence>
<keyword evidence="4" id="KW-1185">Reference proteome</keyword>
<accession>A0A1I2G2H8</accession>
<dbReference type="Pfam" id="PF04966">
    <property type="entry name" value="OprB"/>
    <property type="match status" value="1"/>
</dbReference>
<comment type="similarity">
    <text evidence="1 2">Belongs to the OprB family.</text>
</comment>
<protein>
    <submittedName>
        <fullName evidence="3">Carbohydrate-selective porin OprB</fullName>
    </submittedName>
</protein>
<proteinExistence type="inferred from homology"/>
<evidence type="ECO:0000256" key="1">
    <source>
        <dbReference type="ARBA" id="ARBA00008769"/>
    </source>
</evidence>
<evidence type="ECO:0000256" key="2">
    <source>
        <dbReference type="RuleBase" id="RU363072"/>
    </source>
</evidence>
<dbReference type="AlphaFoldDB" id="A0A1I2G2H8"/>